<gene>
    <name evidence="2" type="ORF">CJ030_MR5G017885</name>
</gene>
<organism evidence="2 3">
    <name type="scientific">Morella rubra</name>
    <name type="common">Chinese bayberry</name>
    <dbReference type="NCBI Taxonomy" id="262757"/>
    <lineage>
        <taxon>Eukaryota</taxon>
        <taxon>Viridiplantae</taxon>
        <taxon>Streptophyta</taxon>
        <taxon>Embryophyta</taxon>
        <taxon>Tracheophyta</taxon>
        <taxon>Spermatophyta</taxon>
        <taxon>Magnoliopsida</taxon>
        <taxon>eudicotyledons</taxon>
        <taxon>Gunneridae</taxon>
        <taxon>Pentapetalae</taxon>
        <taxon>rosids</taxon>
        <taxon>fabids</taxon>
        <taxon>Fagales</taxon>
        <taxon>Myricaceae</taxon>
        <taxon>Morella</taxon>
    </lineage>
</organism>
<keyword evidence="3" id="KW-1185">Reference proteome</keyword>
<evidence type="ECO:0000313" key="3">
    <source>
        <dbReference type="Proteomes" id="UP000516437"/>
    </source>
</evidence>
<dbReference type="EMBL" id="RXIC02000023">
    <property type="protein sequence ID" value="KAB1212029.1"/>
    <property type="molecule type" value="Genomic_DNA"/>
</dbReference>
<evidence type="ECO:0000256" key="1">
    <source>
        <dbReference type="SAM" id="Coils"/>
    </source>
</evidence>
<comment type="caution">
    <text evidence="2">The sequence shown here is derived from an EMBL/GenBank/DDBJ whole genome shotgun (WGS) entry which is preliminary data.</text>
</comment>
<sequence length="386" mass="44021">MEREARPLELQGLNFEGRTIYDVIHSQGWDPMTAQSGTISLLVVRAFYVGQMEQLTHWVDFYDVTVRDVTVTFSAQRIAEFLGLPRPKDGNSKLEDLAPLYPFDLFQLCTESEENVPGAPYIVHKTLNDLFRMLHLIMAYNIDPRKRMMESTFERARLMGLFSMASTRSRTRRIEATASHVCLRVHPTTARWLKASCKAVGAGKLVVEIPDGMLADIGNNASKLSSRVGVLVRRLVDMATWSWGDVSTETKQYIKARLQLGAVHIDEVGPADLYAASHKRKNGEWICDAARMNFEKMMEVEAQATMEGRTLTDVEVFTQVLGEKRGLTETQLELEQIRADREKESQEQMHEIHSLQQKMEEMQERMARYDRFMSRFASGAFDDVGV</sequence>
<name>A0A6A1VGP6_9ROSI</name>
<reference evidence="2 3" key="1">
    <citation type="journal article" date="2019" name="Plant Biotechnol. J.">
        <title>The red bayberry genome and genetic basis of sex determination.</title>
        <authorList>
            <person name="Jia H.M."/>
            <person name="Jia H.J."/>
            <person name="Cai Q.L."/>
            <person name="Wang Y."/>
            <person name="Zhao H.B."/>
            <person name="Yang W.F."/>
            <person name="Wang G.Y."/>
            <person name="Li Y.H."/>
            <person name="Zhan D.L."/>
            <person name="Shen Y.T."/>
            <person name="Niu Q.F."/>
            <person name="Chang L."/>
            <person name="Qiu J."/>
            <person name="Zhao L."/>
            <person name="Xie H.B."/>
            <person name="Fu W.Y."/>
            <person name="Jin J."/>
            <person name="Li X.W."/>
            <person name="Jiao Y."/>
            <person name="Zhou C.C."/>
            <person name="Tu T."/>
            <person name="Chai C.Y."/>
            <person name="Gao J.L."/>
            <person name="Fan L.J."/>
            <person name="van de Weg E."/>
            <person name="Wang J.Y."/>
            <person name="Gao Z.S."/>
        </authorList>
    </citation>
    <scope>NUCLEOTIDE SEQUENCE [LARGE SCALE GENOMIC DNA]</scope>
    <source>
        <tissue evidence="2">Leaves</tissue>
    </source>
</reference>
<dbReference type="Proteomes" id="UP000516437">
    <property type="component" value="Chromosome 5"/>
</dbReference>
<proteinExistence type="predicted"/>
<protein>
    <submittedName>
        <fullName evidence="2">Uncharacterized protein</fullName>
    </submittedName>
</protein>
<feature type="coiled-coil region" evidence="1">
    <location>
        <begin position="327"/>
        <end position="372"/>
    </location>
</feature>
<accession>A0A6A1VGP6</accession>
<keyword evidence="1" id="KW-0175">Coiled coil</keyword>
<dbReference type="AlphaFoldDB" id="A0A6A1VGP6"/>
<evidence type="ECO:0000313" key="2">
    <source>
        <dbReference type="EMBL" id="KAB1212029.1"/>
    </source>
</evidence>